<proteinExistence type="predicted"/>
<dbReference type="InterPro" id="IPR036047">
    <property type="entry name" value="F-box-like_dom_sf"/>
</dbReference>
<dbReference type="PANTHER" id="PTHR34049:SF1">
    <property type="entry name" value="F-BOX PROTEIN SKIP27"/>
    <property type="match status" value="1"/>
</dbReference>
<dbReference type="SUPFAM" id="SSF81383">
    <property type="entry name" value="F-box domain"/>
    <property type="match status" value="1"/>
</dbReference>
<evidence type="ECO:0000259" key="1">
    <source>
        <dbReference type="PROSITE" id="PS50181"/>
    </source>
</evidence>
<dbReference type="InterPro" id="IPR001810">
    <property type="entry name" value="F-box_dom"/>
</dbReference>
<dbReference type="PROSITE" id="PS50181">
    <property type="entry name" value="FBOX"/>
    <property type="match status" value="1"/>
</dbReference>
<reference evidence="3" key="1">
    <citation type="journal article" date="2018" name="Gigascience">
        <title>Genome assembly of the Pink Ipe (Handroanthus impetiginosus, Bignoniaceae), a highly valued, ecologically keystone Neotropical timber forest tree.</title>
        <authorList>
            <person name="Silva-Junior O.B."/>
            <person name="Grattapaglia D."/>
            <person name="Novaes E."/>
            <person name="Collevatti R.G."/>
        </authorList>
    </citation>
    <scope>NUCLEOTIDE SEQUENCE [LARGE SCALE GENOMIC DNA]</scope>
    <source>
        <strain evidence="3">cv. UFG-1</strain>
    </source>
</reference>
<evidence type="ECO:0000313" key="2">
    <source>
        <dbReference type="EMBL" id="PIN05195.1"/>
    </source>
</evidence>
<dbReference type="Proteomes" id="UP000231279">
    <property type="component" value="Unassembled WGS sequence"/>
</dbReference>
<dbReference type="STRING" id="429701.A0A2G9GJ22"/>
<dbReference type="EMBL" id="NKXS01004863">
    <property type="protein sequence ID" value="PIN05195.1"/>
    <property type="molecule type" value="Genomic_DNA"/>
</dbReference>
<dbReference type="AlphaFoldDB" id="A0A2G9GJ22"/>
<organism evidence="2 3">
    <name type="scientific">Handroanthus impetiginosus</name>
    <dbReference type="NCBI Taxonomy" id="429701"/>
    <lineage>
        <taxon>Eukaryota</taxon>
        <taxon>Viridiplantae</taxon>
        <taxon>Streptophyta</taxon>
        <taxon>Embryophyta</taxon>
        <taxon>Tracheophyta</taxon>
        <taxon>Spermatophyta</taxon>
        <taxon>Magnoliopsida</taxon>
        <taxon>eudicotyledons</taxon>
        <taxon>Gunneridae</taxon>
        <taxon>Pentapetalae</taxon>
        <taxon>asterids</taxon>
        <taxon>lamiids</taxon>
        <taxon>Lamiales</taxon>
        <taxon>Bignoniaceae</taxon>
        <taxon>Crescentiina</taxon>
        <taxon>Tabebuia alliance</taxon>
        <taxon>Handroanthus</taxon>
    </lineage>
</organism>
<feature type="domain" description="F-box" evidence="1">
    <location>
        <begin position="52"/>
        <end position="100"/>
    </location>
</feature>
<evidence type="ECO:0000313" key="3">
    <source>
        <dbReference type="Proteomes" id="UP000231279"/>
    </source>
</evidence>
<gene>
    <name evidence="2" type="ORF">CDL12_22272</name>
</gene>
<dbReference type="OrthoDB" id="786450at2759"/>
<dbReference type="CDD" id="cd09917">
    <property type="entry name" value="F-box_SF"/>
    <property type="match status" value="1"/>
</dbReference>
<comment type="caution">
    <text evidence="2">The sequence shown here is derived from an EMBL/GenBank/DDBJ whole genome shotgun (WGS) entry which is preliminary data.</text>
</comment>
<accession>A0A2G9GJ22</accession>
<keyword evidence="3" id="KW-1185">Reference proteome</keyword>
<protein>
    <recommendedName>
        <fullName evidence="1">F-box domain-containing protein</fullName>
    </recommendedName>
</protein>
<name>A0A2G9GJ22_9LAMI</name>
<sequence length="154" mass="17606">MKRVNQGFGMGLVRSTSFGRKRVACIDFDDDDDYNLRTLSKKQCFENSFSEKSILEDLPQEILIRILCGVDHDDLKNLFFVSKSVREVTLIAKKSHFAYSTPRKATTMFKNVEDFGDFNDVEAPNAPKQSRVPRFRLSRKKLADISVALFASDN</sequence>
<dbReference type="PANTHER" id="PTHR34049">
    <property type="entry name" value="F-BOX PROTEIN SKIP27"/>
    <property type="match status" value="1"/>
</dbReference>
<dbReference type="InterPro" id="IPR045286">
    <property type="entry name" value="FBS1-like"/>
</dbReference>